<evidence type="ECO:0000256" key="3">
    <source>
        <dbReference type="ARBA" id="ARBA00022801"/>
    </source>
</evidence>
<evidence type="ECO:0000256" key="2">
    <source>
        <dbReference type="ARBA" id="ARBA00022723"/>
    </source>
</evidence>
<dbReference type="GO" id="GO:0004527">
    <property type="term" value="F:exonuclease activity"/>
    <property type="evidence" value="ECO:0007669"/>
    <property type="project" value="UniProtKB-KW"/>
</dbReference>
<protein>
    <recommendedName>
        <fullName evidence="9">CRISPR-associated exonuclease Cas4</fullName>
        <ecNumber evidence="9">3.1.12.1</ecNumber>
    </recommendedName>
</protein>
<dbReference type="GO" id="GO:0046872">
    <property type="term" value="F:metal ion binding"/>
    <property type="evidence" value="ECO:0007669"/>
    <property type="project" value="UniProtKB-KW"/>
</dbReference>
<keyword evidence="7 9" id="KW-0051">Antiviral defense</keyword>
<dbReference type="OrthoDB" id="9794720at2"/>
<evidence type="ECO:0000256" key="7">
    <source>
        <dbReference type="ARBA" id="ARBA00023118"/>
    </source>
</evidence>
<dbReference type="PANTHER" id="PTHR37168:SF2">
    <property type="entry name" value="CRISPR-ASSOCIATED EXONUCLEASE CAS4"/>
    <property type="match status" value="1"/>
</dbReference>
<dbReference type="PANTHER" id="PTHR37168">
    <property type="entry name" value="CRISPR-ASSOCIATED EXONUCLEASE CAS4"/>
    <property type="match status" value="1"/>
</dbReference>
<dbReference type="EC" id="3.1.12.1" evidence="9"/>
<name>A0A1M4PQI1_9FIRM</name>
<keyword evidence="2 9" id="KW-0479">Metal-binding</keyword>
<evidence type="ECO:0000256" key="9">
    <source>
        <dbReference type="RuleBase" id="RU365022"/>
    </source>
</evidence>
<evidence type="ECO:0000256" key="8">
    <source>
        <dbReference type="ARBA" id="ARBA00023211"/>
    </source>
</evidence>
<keyword evidence="10" id="KW-0175">Coiled coil</keyword>
<dbReference type="Proteomes" id="UP000245423">
    <property type="component" value="Chromosome 1"/>
</dbReference>
<sequence>MYDILRGDYLEALRVGGTLIWYYYICKREVWLMAHNIVSDQDDPNIDIGRFMHENSYKRKKKEISIGGIKVDVLDKKDGYLMIGEIKKSSKFIESSKMQLAYYLLELKRNGLEGRGVLMFPQERKRETIELTDELIEELEGAEKDIMEICNRPYPPKPNKINMCKNCAYAEFCWS</sequence>
<feature type="coiled-coil region" evidence="10">
    <location>
        <begin position="125"/>
        <end position="152"/>
    </location>
</feature>
<dbReference type="EMBL" id="LT669839">
    <property type="protein sequence ID" value="SHD77699.1"/>
    <property type="molecule type" value="Genomic_DNA"/>
</dbReference>
<organism evidence="12 13">
    <name type="scientific">[Clostridium] ultunense Esp</name>
    <dbReference type="NCBI Taxonomy" id="1288971"/>
    <lineage>
        <taxon>Bacteria</taxon>
        <taxon>Bacillati</taxon>
        <taxon>Bacillota</taxon>
        <taxon>Tissierellia</taxon>
        <taxon>Tissierellales</taxon>
        <taxon>Tepidimicrobiaceae</taxon>
        <taxon>Schnuerera</taxon>
    </lineage>
</organism>
<keyword evidence="6 9" id="KW-0411">Iron-sulfur</keyword>
<dbReference type="Pfam" id="PF01930">
    <property type="entry name" value="Cas_Cas4"/>
    <property type="match status" value="1"/>
</dbReference>
<dbReference type="GO" id="GO:0051536">
    <property type="term" value="F:iron-sulfur cluster binding"/>
    <property type="evidence" value="ECO:0007669"/>
    <property type="project" value="UniProtKB-KW"/>
</dbReference>
<dbReference type="InterPro" id="IPR011604">
    <property type="entry name" value="PDDEXK-like_dom_sf"/>
</dbReference>
<dbReference type="GO" id="GO:0051607">
    <property type="term" value="P:defense response to virus"/>
    <property type="evidence" value="ECO:0007669"/>
    <property type="project" value="UniProtKB-KW"/>
</dbReference>
<evidence type="ECO:0000313" key="12">
    <source>
        <dbReference type="EMBL" id="SHD77699.1"/>
    </source>
</evidence>
<comment type="function">
    <text evidence="9">CRISPR (clustered regularly interspaced short palindromic repeat) is an adaptive immune system that provides protection against mobile genetic elements (viruses, transposable elements and conjugative plasmids). CRISPR clusters contain sequences complementary to antecedent mobile elements and target invading nucleic acids. CRISPR clusters are transcribed and processed into CRISPR RNA (crRNA).</text>
</comment>
<keyword evidence="4 9" id="KW-0269">Exonuclease</keyword>
<evidence type="ECO:0000256" key="1">
    <source>
        <dbReference type="ARBA" id="ARBA00022722"/>
    </source>
</evidence>
<keyword evidence="3 9" id="KW-0378">Hydrolase</keyword>
<accession>A0A1M4PQI1</accession>
<dbReference type="AlphaFoldDB" id="A0A1M4PQI1"/>
<evidence type="ECO:0000256" key="5">
    <source>
        <dbReference type="ARBA" id="ARBA00023004"/>
    </source>
</evidence>
<evidence type="ECO:0000256" key="6">
    <source>
        <dbReference type="ARBA" id="ARBA00023014"/>
    </source>
</evidence>
<keyword evidence="13" id="KW-1185">Reference proteome</keyword>
<proteinExistence type="inferred from homology"/>
<dbReference type="InterPro" id="IPR013343">
    <property type="entry name" value="CRISPR-assoc_prot_Cas4"/>
</dbReference>
<dbReference type="InterPro" id="IPR022765">
    <property type="entry name" value="Dna2/Cas4_DUF83"/>
</dbReference>
<comment type="similarity">
    <text evidence="9">Belongs to the CRISPR-associated exonuclease Cas4 family.</text>
</comment>
<dbReference type="NCBIfam" id="TIGR00372">
    <property type="entry name" value="cas4"/>
    <property type="match status" value="1"/>
</dbReference>
<keyword evidence="8 9" id="KW-0464">Manganese</keyword>
<evidence type="ECO:0000256" key="10">
    <source>
        <dbReference type="SAM" id="Coils"/>
    </source>
</evidence>
<gene>
    <name evidence="12" type="ORF">CUESP1_2345</name>
</gene>
<feature type="domain" description="DUF83" evidence="11">
    <location>
        <begin position="17"/>
        <end position="175"/>
    </location>
</feature>
<evidence type="ECO:0000256" key="4">
    <source>
        <dbReference type="ARBA" id="ARBA00022839"/>
    </source>
</evidence>
<keyword evidence="1 9" id="KW-0540">Nuclease</keyword>
<keyword evidence="5 9" id="KW-0408">Iron</keyword>
<comment type="cofactor">
    <cofactor evidence="9">
        <name>Mg(2+)</name>
        <dbReference type="ChEBI" id="CHEBI:18420"/>
    </cofactor>
    <cofactor evidence="9">
        <name>Mn(2+)</name>
        <dbReference type="ChEBI" id="CHEBI:29035"/>
    </cofactor>
    <text evidence="9">Mg(2+) or Mn(2+) required for ssDNA cleavage activity.</text>
</comment>
<evidence type="ECO:0000313" key="13">
    <source>
        <dbReference type="Proteomes" id="UP000245423"/>
    </source>
</evidence>
<dbReference type="Gene3D" id="3.90.320.10">
    <property type="match status" value="1"/>
</dbReference>
<reference evidence="12 13" key="1">
    <citation type="submission" date="2016-11" db="EMBL/GenBank/DDBJ databases">
        <authorList>
            <person name="Manzoor S."/>
        </authorList>
    </citation>
    <scope>NUCLEOTIDE SEQUENCE [LARGE SCALE GENOMIC DNA]</scope>
    <source>
        <strain evidence="12">Clostridium ultunense strain Esp</strain>
    </source>
</reference>
<evidence type="ECO:0000259" key="11">
    <source>
        <dbReference type="Pfam" id="PF01930"/>
    </source>
</evidence>
<comment type="cofactor">
    <cofactor evidence="9">
        <name>iron-sulfur cluster</name>
        <dbReference type="ChEBI" id="CHEBI:30408"/>
    </cofactor>
</comment>